<protein>
    <recommendedName>
        <fullName evidence="1">N-acetyltransferase domain-containing protein</fullName>
    </recommendedName>
</protein>
<dbReference type="CDD" id="cd04301">
    <property type="entry name" value="NAT_SF"/>
    <property type="match status" value="1"/>
</dbReference>
<dbReference type="SUPFAM" id="SSF55729">
    <property type="entry name" value="Acyl-CoA N-acyltransferases (Nat)"/>
    <property type="match status" value="1"/>
</dbReference>
<reference evidence="3" key="1">
    <citation type="submission" date="2017-06" db="EMBL/GenBank/DDBJ databases">
        <authorList>
            <person name="Rodrigo-Torres L."/>
            <person name="Arahal R. D."/>
            <person name="Lucena T."/>
        </authorList>
    </citation>
    <scope>NUCLEOTIDE SEQUENCE [LARGE SCALE GENOMIC DNA]</scope>
    <source>
        <strain evidence="3">type strain: CECT 9192</strain>
    </source>
</reference>
<evidence type="ECO:0000313" key="2">
    <source>
        <dbReference type="EMBL" id="SMY18015.1"/>
    </source>
</evidence>
<dbReference type="AlphaFoldDB" id="A0A1Y6L3S2"/>
<dbReference type="GO" id="GO:0016747">
    <property type="term" value="F:acyltransferase activity, transferring groups other than amino-acyl groups"/>
    <property type="evidence" value="ECO:0007669"/>
    <property type="project" value="InterPro"/>
</dbReference>
<proteinExistence type="predicted"/>
<name>A0A1Y6L3S2_9GAMM</name>
<dbReference type="InterPro" id="IPR016181">
    <property type="entry name" value="Acyl_CoA_acyltransferase"/>
</dbReference>
<dbReference type="PROSITE" id="PS51186">
    <property type="entry name" value="GNAT"/>
    <property type="match status" value="1"/>
</dbReference>
<sequence length="161" mass="17976">MKLSPITSSHWHQIEHIQQLAYGDDYFESMTVLKTKIAISPQTCFVCLDDEHLVVGYLISHPCDKKSLPQLNQASKYIDSTHLHLHDLAITPALQGQGLPSLLINHLFVTLKTMDYQTASLISVQNSASFWQKFDFVIDDSLSVPTGYGSNAIGMSRLLSI</sequence>
<dbReference type="EMBL" id="FYAH01000010">
    <property type="protein sequence ID" value="SMY18015.1"/>
    <property type="molecule type" value="Genomic_DNA"/>
</dbReference>
<evidence type="ECO:0000313" key="3">
    <source>
        <dbReference type="Proteomes" id="UP000196485"/>
    </source>
</evidence>
<evidence type="ECO:0000259" key="1">
    <source>
        <dbReference type="PROSITE" id="PS51186"/>
    </source>
</evidence>
<accession>A0A1Y6L3S2</accession>
<organism evidence="2 3">
    <name type="scientific">Photobacterium aquimaris</name>
    <dbReference type="NCBI Taxonomy" id="512643"/>
    <lineage>
        <taxon>Bacteria</taxon>
        <taxon>Pseudomonadati</taxon>
        <taxon>Pseudomonadota</taxon>
        <taxon>Gammaproteobacteria</taxon>
        <taxon>Vibrionales</taxon>
        <taxon>Vibrionaceae</taxon>
        <taxon>Photobacterium</taxon>
    </lineage>
</organism>
<dbReference type="Proteomes" id="UP000196485">
    <property type="component" value="Unassembled WGS sequence"/>
</dbReference>
<dbReference type="RefSeq" id="WP_087821733.1">
    <property type="nucleotide sequence ID" value="NZ_FYAH01000010.1"/>
</dbReference>
<dbReference type="Pfam" id="PF00583">
    <property type="entry name" value="Acetyltransf_1"/>
    <property type="match status" value="1"/>
</dbReference>
<dbReference type="InterPro" id="IPR000182">
    <property type="entry name" value="GNAT_dom"/>
</dbReference>
<gene>
    <name evidence="2" type="ORF">PAQU9191_03346</name>
</gene>
<dbReference type="Gene3D" id="3.40.630.30">
    <property type="match status" value="1"/>
</dbReference>
<keyword evidence="3" id="KW-1185">Reference proteome</keyword>
<feature type="domain" description="N-acetyltransferase" evidence="1">
    <location>
        <begin position="1"/>
        <end position="160"/>
    </location>
</feature>